<evidence type="ECO:0000313" key="13">
    <source>
        <dbReference type="Proteomes" id="UP000192223"/>
    </source>
</evidence>
<feature type="compositionally biased region" description="Polar residues" evidence="10">
    <location>
        <begin position="68"/>
        <end position="83"/>
    </location>
</feature>
<dbReference type="Pfam" id="PF00270">
    <property type="entry name" value="DEAD"/>
    <property type="match status" value="1"/>
</dbReference>
<dbReference type="OrthoDB" id="2320933at2759"/>
<dbReference type="AlphaFoldDB" id="A0A1W4X6Y4"/>
<dbReference type="Pfam" id="PF20470">
    <property type="entry name" value="HTH_61"/>
    <property type="match status" value="1"/>
</dbReference>
<dbReference type="Pfam" id="PF00271">
    <property type="entry name" value="Helicase_C"/>
    <property type="match status" value="1"/>
</dbReference>
<accession>A0A1W4X6Y4</accession>
<dbReference type="FunCoup" id="A0A1W4X6Y4">
    <property type="interactions" value="1262"/>
</dbReference>
<dbReference type="GeneID" id="108741529"/>
<comment type="catalytic activity">
    <reaction evidence="9">
        <text>ATP + H2O = ADP + phosphate + H(+)</text>
        <dbReference type="Rhea" id="RHEA:13065"/>
        <dbReference type="ChEBI" id="CHEBI:15377"/>
        <dbReference type="ChEBI" id="CHEBI:15378"/>
        <dbReference type="ChEBI" id="CHEBI:30616"/>
        <dbReference type="ChEBI" id="CHEBI:43474"/>
        <dbReference type="ChEBI" id="CHEBI:456216"/>
        <dbReference type="EC" id="5.6.2.4"/>
    </reaction>
</comment>
<evidence type="ECO:0000259" key="11">
    <source>
        <dbReference type="PROSITE" id="PS51192"/>
    </source>
</evidence>
<dbReference type="Pfam" id="PF21099">
    <property type="entry name" value="POLQ_helical"/>
    <property type="match status" value="1"/>
</dbReference>
<dbReference type="GO" id="GO:0003676">
    <property type="term" value="F:nucleic acid binding"/>
    <property type="evidence" value="ECO:0007669"/>
    <property type="project" value="InterPro"/>
</dbReference>
<keyword evidence="4" id="KW-0378">Hydrolase</keyword>
<dbReference type="Gene3D" id="1.10.3380.20">
    <property type="match status" value="1"/>
</dbReference>
<sequence length="1170" mass="131968">MSDEEDFICKCTAMPKLTSFIVKNNSENKSEFGKGKYTKINVSSKMPKINATGSTESMTNKHHIPPNIEQTKNISNDNGNTTNCCSNKSEQSYTDGNTKWTNHSLNKVDSLADKSSTNLKEIDKDLFEQSQNDSFIDLCNSTQFLEQIDKCVLNSGLMTQNVISKPAVTSISQINPPAVDKDANRNKRKSFEKEENVSKVLKRNNETIRSSNKTNDDIWNETVDFRVTQLFKNSQYQTQIASLFEEVETSIFQLGPNQDKFLLPDQTIRNDKRILNSVTNFNNSEIDWKNDSLMVNAINKMDEGNGNFDNSLKNALLKNIDKSFISQHLVNKTLLTEVVFKEYGPFFGLPMKVNELIQHFKGIEKLYDWQEECLNLPAIKNRSNLVYALPTSGGKTLVAEILMLREIICRRKNVIFVLPYVAIVQEKVWALSPFAVALDFLIEEYAAGKGTYPPKKRRYKNSVYIATIEKALGLINSLMEKGRLDEVGLVVVDELHLVGEPGRGPTLETFLTKIIYMNEMKYTDGIQIVGMSATIGNLSDICTFLKADVYKKDFRPVELIEYVKIGNEIARIHWDKPNNEMFQIVRKEDFSYSEVLKKIDPDRLGGLVMEVVPRDSCLIFCSSKKSCQNVAHLLCKVVFPTLREHKKKEKEDLITALKNEGNNNICEILNVSIKFGIAYHHSGLLSEERRLLEDAFREGVICVICCTSTLAAGVNLPAKRVILRQPYVGREFINLSRYKQMVGRAGRAGFGEVGESILICTKEDVPKVRELLQSPMDKALSSLHASEGKGLRHLFLSCVGLGTATNRSQLQQVASKSLLAVQQDKLNVNMKNLTDNAICSLFKLGALQTNAQKQSSSTSTSSSHISLRMETSTIVNESKNKNTLETHSQKKPTITLTNNTKLIISELGKAAIKGCLELSKAHLLYADLTQAQESLVLLDHLHLLYLVTPYDQCEQIKPSNSLYYNLLMRLGKSEKKTAKVLGITESCTTKLFTNQQIKTVSENVLTRFYVSLMLYDLWNGMPVFDVSEKYQIDRGLIQSLMISSATFASNVVGFCDEIEEFWPFRHLLKSLSERLSHCSMKELLPLMELPSVKQSRAKQLYNAGYKTLQIIAKCDPNELVKNVQFMSKKVANQLIAAAKMLLLEKVETLRDEAENVLNGEEQTLDLSLFH</sequence>
<dbReference type="GO" id="GO:0005524">
    <property type="term" value="F:ATP binding"/>
    <property type="evidence" value="ECO:0007669"/>
    <property type="project" value="UniProtKB-KW"/>
</dbReference>
<evidence type="ECO:0000259" key="12">
    <source>
        <dbReference type="PROSITE" id="PS51194"/>
    </source>
</evidence>
<feature type="compositionally biased region" description="Basic and acidic residues" evidence="10">
    <location>
        <begin position="179"/>
        <end position="196"/>
    </location>
</feature>
<name>A0A1W4X6Y4_AGRPL</name>
<keyword evidence="13" id="KW-1185">Reference proteome</keyword>
<keyword evidence="8" id="KW-0539">Nucleus</keyword>
<organism evidence="13 14">
    <name type="scientific">Agrilus planipennis</name>
    <name type="common">Emerald ash borer</name>
    <name type="synonym">Agrilus marcopoli</name>
    <dbReference type="NCBI Taxonomy" id="224129"/>
    <lineage>
        <taxon>Eukaryota</taxon>
        <taxon>Metazoa</taxon>
        <taxon>Ecdysozoa</taxon>
        <taxon>Arthropoda</taxon>
        <taxon>Hexapoda</taxon>
        <taxon>Insecta</taxon>
        <taxon>Pterygota</taxon>
        <taxon>Neoptera</taxon>
        <taxon>Endopterygota</taxon>
        <taxon>Coleoptera</taxon>
        <taxon>Polyphaga</taxon>
        <taxon>Elateriformia</taxon>
        <taxon>Buprestoidea</taxon>
        <taxon>Buprestidae</taxon>
        <taxon>Agrilinae</taxon>
        <taxon>Agrilus</taxon>
    </lineage>
</organism>
<dbReference type="FunFam" id="3.40.50.300:FF:000813">
    <property type="entry name" value="helicase POLQ-like isoform X1"/>
    <property type="match status" value="1"/>
</dbReference>
<keyword evidence="5" id="KW-0347">Helicase</keyword>
<dbReference type="Gene3D" id="1.10.150.20">
    <property type="entry name" value="5' to 3' exonuclease, C-terminal subdomain"/>
    <property type="match status" value="1"/>
</dbReference>
<gene>
    <name evidence="14" type="primary">LOC108741529</name>
</gene>
<dbReference type="PROSITE" id="PS51194">
    <property type="entry name" value="HELICASE_CTER"/>
    <property type="match status" value="1"/>
</dbReference>
<feature type="region of interest" description="Disordered" evidence="10">
    <location>
        <begin position="175"/>
        <end position="196"/>
    </location>
</feature>
<evidence type="ECO:0000256" key="6">
    <source>
        <dbReference type="ARBA" id="ARBA00022840"/>
    </source>
</evidence>
<feature type="domain" description="Helicase C-terminal" evidence="12">
    <location>
        <begin position="603"/>
        <end position="791"/>
    </location>
</feature>
<evidence type="ECO:0000256" key="10">
    <source>
        <dbReference type="SAM" id="MobiDB-lite"/>
    </source>
</evidence>
<keyword evidence="2" id="KW-0547">Nucleotide-binding</keyword>
<evidence type="ECO:0000256" key="7">
    <source>
        <dbReference type="ARBA" id="ARBA00023204"/>
    </source>
</evidence>
<evidence type="ECO:0000256" key="3">
    <source>
        <dbReference type="ARBA" id="ARBA00022763"/>
    </source>
</evidence>
<dbReference type="PROSITE" id="PS51192">
    <property type="entry name" value="HELICASE_ATP_BIND_1"/>
    <property type="match status" value="1"/>
</dbReference>
<dbReference type="InterPro" id="IPR011545">
    <property type="entry name" value="DEAD/DEAH_box_helicase_dom"/>
</dbReference>
<dbReference type="SUPFAM" id="SSF52540">
    <property type="entry name" value="P-loop containing nucleoside triphosphate hydrolases"/>
    <property type="match status" value="1"/>
</dbReference>
<dbReference type="GO" id="GO:0043138">
    <property type="term" value="F:3'-5' DNA helicase activity"/>
    <property type="evidence" value="ECO:0007669"/>
    <property type="project" value="UniProtKB-EC"/>
</dbReference>
<comment type="subcellular location">
    <subcellularLocation>
        <location evidence="1">Nucleus</location>
    </subcellularLocation>
</comment>
<dbReference type="Proteomes" id="UP000192223">
    <property type="component" value="Unplaced"/>
</dbReference>
<keyword evidence="7" id="KW-0234">DNA repair</keyword>
<dbReference type="SUPFAM" id="SSF158702">
    <property type="entry name" value="Sec63 N-terminal domain-like"/>
    <property type="match status" value="1"/>
</dbReference>
<evidence type="ECO:0000256" key="1">
    <source>
        <dbReference type="ARBA" id="ARBA00004123"/>
    </source>
</evidence>
<feature type="domain" description="Helicase ATP-binding" evidence="11">
    <location>
        <begin position="376"/>
        <end position="553"/>
    </location>
</feature>
<keyword evidence="6" id="KW-0067">ATP-binding</keyword>
<dbReference type="PANTHER" id="PTHR47961">
    <property type="entry name" value="DNA POLYMERASE THETA, PUTATIVE (AFU_ORTHOLOGUE AFUA_1G05260)-RELATED"/>
    <property type="match status" value="1"/>
</dbReference>
<dbReference type="GO" id="GO:0006302">
    <property type="term" value="P:double-strand break repair"/>
    <property type="evidence" value="ECO:0007669"/>
    <property type="project" value="UniProtKB-ARBA"/>
</dbReference>
<keyword evidence="3" id="KW-0227">DNA damage</keyword>
<dbReference type="SMART" id="SM00487">
    <property type="entry name" value="DEXDc"/>
    <property type="match status" value="1"/>
</dbReference>
<evidence type="ECO:0000256" key="4">
    <source>
        <dbReference type="ARBA" id="ARBA00022801"/>
    </source>
</evidence>
<dbReference type="GO" id="GO:0005634">
    <property type="term" value="C:nucleus"/>
    <property type="evidence" value="ECO:0007669"/>
    <property type="project" value="UniProtKB-SubCell"/>
</dbReference>
<evidence type="ECO:0000313" key="14">
    <source>
        <dbReference type="RefSeq" id="XP_018331856.1"/>
    </source>
</evidence>
<dbReference type="STRING" id="224129.A0A1W4X6Y4"/>
<proteinExistence type="predicted"/>
<dbReference type="InterPro" id="IPR001650">
    <property type="entry name" value="Helicase_C-like"/>
</dbReference>
<reference evidence="14" key="1">
    <citation type="submission" date="2025-08" db="UniProtKB">
        <authorList>
            <consortium name="RefSeq"/>
        </authorList>
    </citation>
    <scope>IDENTIFICATION</scope>
    <source>
        <tissue evidence="14">Entire body</tissue>
    </source>
</reference>
<dbReference type="RefSeq" id="XP_018331856.1">
    <property type="nucleotide sequence ID" value="XM_018476354.1"/>
</dbReference>
<feature type="region of interest" description="Disordered" evidence="10">
    <location>
        <begin position="52"/>
        <end position="83"/>
    </location>
</feature>
<dbReference type="InterPro" id="IPR046931">
    <property type="entry name" value="HTH_61"/>
</dbReference>
<dbReference type="InterPro" id="IPR050474">
    <property type="entry name" value="Hel308_SKI2-like"/>
</dbReference>
<evidence type="ECO:0000256" key="9">
    <source>
        <dbReference type="ARBA" id="ARBA00048988"/>
    </source>
</evidence>
<dbReference type="Gene3D" id="3.40.50.300">
    <property type="entry name" value="P-loop containing nucleotide triphosphate hydrolases"/>
    <property type="match status" value="2"/>
</dbReference>
<dbReference type="KEGG" id="apln:108741529"/>
<dbReference type="InterPro" id="IPR027417">
    <property type="entry name" value="P-loop_NTPase"/>
</dbReference>
<dbReference type="InParanoid" id="A0A1W4X6Y4"/>
<dbReference type="GO" id="GO:0016787">
    <property type="term" value="F:hydrolase activity"/>
    <property type="evidence" value="ECO:0007669"/>
    <property type="project" value="UniProtKB-KW"/>
</dbReference>
<dbReference type="InterPro" id="IPR014001">
    <property type="entry name" value="Helicase_ATP-bd"/>
</dbReference>
<evidence type="ECO:0000256" key="8">
    <source>
        <dbReference type="ARBA" id="ARBA00023242"/>
    </source>
</evidence>
<dbReference type="CDD" id="cd18026">
    <property type="entry name" value="DEXHc_POLQ-like"/>
    <property type="match status" value="1"/>
</dbReference>
<dbReference type="PANTHER" id="PTHR47961:SF12">
    <property type="entry name" value="HELICASE POLQ-LIKE"/>
    <property type="match status" value="1"/>
</dbReference>
<dbReference type="FunFam" id="3.40.50.300:FF:001293">
    <property type="entry name" value="helicase POLQ-like isoform X5"/>
    <property type="match status" value="1"/>
</dbReference>
<dbReference type="CDD" id="cd18795">
    <property type="entry name" value="SF2_C_Ski2"/>
    <property type="match status" value="1"/>
</dbReference>
<evidence type="ECO:0000256" key="5">
    <source>
        <dbReference type="ARBA" id="ARBA00022806"/>
    </source>
</evidence>
<evidence type="ECO:0000256" key="2">
    <source>
        <dbReference type="ARBA" id="ARBA00022741"/>
    </source>
</evidence>
<dbReference type="InterPro" id="IPR048960">
    <property type="entry name" value="POLQ-like_helical"/>
</dbReference>
<protein>
    <submittedName>
        <fullName evidence="14">Helicase POLQ-like</fullName>
    </submittedName>
</protein>
<dbReference type="SMART" id="SM00490">
    <property type="entry name" value="HELICc"/>
    <property type="match status" value="1"/>
</dbReference>